<dbReference type="GO" id="GO:0031176">
    <property type="term" value="F:endo-1,4-beta-xylanase activity"/>
    <property type="evidence" value="ECO:0007669"/>
    <property type="project" value="UniProtKB-EC"/>
</dbReference>
<evidence type="ECO:0000259" key="2">
    <source>
        <dbReference type="PROSITE" id="PS51272"/>
    </source>
</evidence>
<dbReference type="Pfam" id="PF00395">
    <property type="entry name" value="SLH"/>
    <property type="match status" value="3"/>
</dbReference>
<feature type="domain" description="SLH" evidence="2">
    <location>
        <begin position="105"/>
        <end position="164"/>
    </location>
</feature>
<dbReference type="AlphaFoldDB" id="A0A645B4T6"/>
<feature type="region of interest" description="Disordered" evidence="1">
    <location>
        <begin position="164"/>
        <end position="183"/>
    </location>
</feature>
<name>A0A645B4T6_9ZZZZ</name>
<sequence length="237" mass="25637">MIWYIDGSGNVITTPNGRYDPVTGMVTFNTTHFSNYAVAYSKMSFNDVASSAWYYKAVSFIAARQITSGTGNDNYSPHAKLTRGEFIVLMMRAYGIAPDANLTDNFSDAGNTYYTGHLAAAKRLGISSGIGNNQYAPDKEIARQEMFTLLYNALKVIGQLPGTHGRSVSEADDQPGGDSGKTLSDFTDAERIDAWAKEALTLLVKIGTIGGSNEKLTPQGTTTRAEMAQVLYNLLGK</sequence>
<organism evidence="3">
    <name type="scientific">bioreactor metagenome</name>
    <dbReference type="NCBI Taxonomy" id="1076179"/>
    <lineage>
        <taxon>unclassified sequences</taxon>
        <taxon>metagenomes</taxon>
        <taxon>ecological metagenomes</taxon>
    </lineage>
</organism>
<protein>
    <submittedName>
        <fullName evidence="3">Endo-1,4-beta-xylanase A</fullName>
        <ecNumber evidence="3">3.2.1.8</ecNumber>
    </submittedName>
</protein>
<feature type="domain" description="SLH" evidence="2">
    <location>
        <begin position="183"/>
        <end position="237"/>
    </location>
</feature>
<keyword evidence="3" id="KW-0624">Polysaccharide degradation</keyword>
<dbReference type="PROSITE" id="PS51272">
    <property type="entry name" value="SLH"/>
    <property type="match status" value="3"/>
</dbReference>
<evidence type="ECO:0000313" key="3">
    <source>
        <dbReference type="EMBL" id="MPM60449.1"/>
    </source>
</evidence>
<dbReference type="InterPro" id="IPR001119">
    <property type="entry name" value="SLH_dom"/>
</dbReference>
<reference evidence="3" key="1">
    <citation type="submission" date="2019-08" db="EMBL/GenBank/DDBJ databases">
        <authorList>
            <person name="Kucharzyk K."/>
            <person name="Murdoch R.W."/>
            <person name="Higgins S."/>
            <person name="Loffler F."/>
        </authorList>
    </citation>
    <scope>NUCLEOTIDE SEQUENCE</scope>
</reference>
<evidence type="ECO:0000256" key="1">
    <source>
        <dbReference type="SAM" id="MobiDB-lite"/>
    </source>
</evidence>
<gene>
    <name evidence="3" type="primary">xynA1_6</name>
    <name evidence="3" type="ORF">SDC9_107300</name>
</gene>
<dbReference type="EMBL" id="VSSQ01017808">
    <property type="protein sequence ID" value="MPM60449.1"/>
    <property type="molecule type" value="Genomic_DNA"/>
</dbReference>
<accession>A0A645B4T6</accession>
<comment type="caution">
    <text evidence="3">The sequence shown here is derived from an EMBL/GenBank/DDBJ whole genome shotgun (WGS) entry which is preliminary data.</text>
</comment>
<feature type="domain" description="SLH" evidence="2">
    <location>
        <begin position="41"/>
        <end position="104"/>
    </location>
</feature>
<keyword evidence="3" id="KW-0326">Glycosidase</keyword>
<dbReference type="GO" id="GO:0045493">
    <property type="term" value="P:xylan catabolic process"/>
    <property type="evidence" value="ECO:0007669"/>
    <property type="project" value="UniProtKB-KW"/>
</dbReference>
<dbReference type="EC" id="3.2.1.8" evidence="3"/>
<proteinExistence type="predicted"/>
<keyword evidence="3" id="KW-0858">Xylan degradation</keyword>
<keyword evidence="3" id="KW-0119">Carbohydrate metabolism</keyword>
<keyword evidence="3" id="KW-0378">Hydrolase</keyword>